<keyword evidence="2" id="KW-1185">Reference proteome</keyword>
<dbReference type="EMBL" id="SRRZ01000096">
    <property type="protein sequence ID" value="NQE36745.1"/>
    <property type="molecule type" value="Genomic_DNA"/>
</dbReference>
<gene>
    <name evidence="1" type="ORF">E5S67_04510</name>
</gene>
<reference evidence="1 2" key="1">
    <citation type="journal article" date="2020" name="Sci. Rep.">
        <title>A novel cyanobacterial geosmin producer, revising GeoA distribution and dispersion patterns in Bacteria.</title>
        <authorList>
            <person name="Churro C."/>
            <person name="Semedo-Aguiar A.P."/>
            <person name="Silva A.D."/>
            <person name="Pereira-Leal J.B."/>
            <person name="Leite R.B."/>
        </authorList>
    </citation>
    <scope>NUCLEOTIDE SEQUENCE [LARGE SCALE GENOMIC DNA]</scope>
    <source>
        <strain evidence="1 2">IPMA8</strain>
    </source>
</reference>
<comment type="caution">
    <text evidence="1">The sequence shown here is derived from an EMBL/GenBank/DDBJ whole genome shotgun (WGS) entry which is preliminary data.</text>
</comment>
<organism evidence="1 2">
    <name type="scientific">Microcoleus asticus IPMA8</name>
    <dbReference type="NCBI Taxonomy" id="2563858"/>
    <lineage>
        <taxon>Bacteria</taxon>
        <taxon>Bacillati</taxon>
        <taxon>Cyanobacteriota</taxon>
        <taxon>Cyanophyceae</taxon>
        <taxon>Oscillatoriophycideae</taxon>
        <taxon>Oscillatoriales</taxon>
        <taxon>Microcoleaceae</taxon>
        <taxon>Microcoleus</taxon>
        <taxon>Microcoleus asticus</taxon>
    </lineage>
</organism>
<name>A0ABX2D271_9CYAN</name>
<protein>
    <submittedName>
        <fullName evidence="1">Uncharacterized protein</fullName>
    </submittedName>
</protein>
<evidence type="ECO:0000313" key="2">
    <source>
        <dbReference type="Proteomes" id="UP000702425"/>
    </source>
</evidence>
<dbReference type="RefSeq" id="WP_172190611.1">
    <property type="nucleotide sequence ID" value="NZ_CAWPPK010000314.1"/>
</dbReference>
<sequence length="82" mass="9454">MKHIVVLKIIDEPKPHKSIVIEELPLILTWRGMYFQFNRKLYFPTSSCTKSIYNEVNGCSLAAISTPEIVVENEPDETQETE</sequence>
<dbReference type="Proteomes" id="UP000702425">
    <property type="component" value="Unassembled WGS sequence"/>
</dbReference>
<proteinExistence type="predicted"/>
<evidence type="ECO:0000313" key="1">
    <source>
        <dbReference type="EMBL" id="NQE36745.1"/>
    </source>
</evidence>
<accession>A0ABX2D271</accession>